<reference evidence="3" key="1">
    <citation type="submission" date="2018-02" db="EMBL/GenBank/DDBJ databases">
        <authorList>
            <person name="Kim S.-K."/>
            <person name="Jung H.-I."/>
            <person name="Lee S.-W."/>
        </authorList>
    </citation>
    <scope>NUCLEOTIDE SEQUENCE</scope>
    <source>
        <strain evidence="3">SK3146</strain>
    </source>
</reference>
<proteinExistence type="predicted"/>
<dbReference type="InterPro" id="IPR050194">
    <property type="entry name" value="Glycosyltransferase_grp1"/>
</dbReference>
<dbReference type="Proteomes" id="UP001057134">
    <property type="component" value="Chromosome"/>
</dbReference>
<evidence type="ECO:0000259" key="1">
    <source>
        <dbReference type="Pfam" id="PF00534"/>
    </source>
</evidence>
<organism evidence="3 4">
    <name type="scientific">Paenibacillus konkukensis</name>
    <dbReference type="NCBI Taxonomy" id="2020716"/>
    <lineage>
        <taxon>Bacteria</taxon>
        <taxon>Bacillati</taxon>
        <taxon>Bacillota</taxon>
        <taxon>Bacilli</taxon>
        <taxon>Bacillales</taxon>
        <taxon>Paenibacillaceae</taxon>
        <taxon>Paenibacillus</taxon>
    </lineage>
</organism>
<dbReference type="EC" id="2.4.-.-" evidence="3"/>
<feature type="domain" description="Glycosyl transferase family 1" evidence="1">
    <location>
        <begin position="221"/>
        <end position="378"/>
    </location>
</feature>
<dbReference type="Gene3D" id="3.40.50.2000">
    <property type="entry name" value="Glycogen Phosphorylase B"/>
    <property type="match status" value="2"/>
</dbReference>
<dbReference type="RefSeq" id="WP_249862187.1">
    <property type="nucleotide sequence ID" value="NZ_CP027059.1"/>
</dbReference>
<gene>
    <name evidence="3" type="primary">epsD_2</name>
    <name evidence="3" type="ORF">SK3146_05963</name>
</gene>
<dbReference type="Pfam" id="PF13439">
    <property type="entry name" value="Glyco_transf_4"/>
    <property type="match status" value="1"/>
</dbReference>
<dbReference type="EMBL" id="CP027059">
    <property type="protein sequence ID" value="UQZ86670.1"/>
    <property type="molecule type" value="Genomic_DNA"/>
</dbReference>
<evidence type="ECO:0000313" key="3">
    <source>
        <dbReference type="EMBL" id="UQZ86670.1"/>
    </source>
</evidence>
<evidence type="ECO:0000259" key="2">
    <source>
        <dbReference type="Pfam" id="PF13439"/>
    </source>
</evidence>
<dbReference type="PANTHER" id="PTHR45947">
    <property type="entry name" value="SULFOQUINOVOSYL TRANSFERASE SQD2"/>
    <property type="match status" value="1"/>
</dbReference>
<keyword evidence="3" id="KW-0328">Glycosyltransferase</keyword>
<feature type="domain" description="Glycosyltransferase subfamily 4-like N-terminal" evidence="2">
    <location>
        <begin position="14"/>
        <end position="204"/>
    </location>
</feature>
<dbReference type="GO" id="GO:0016757">
    <property type="term" value="F:glycosyltransferase activity"/>
    <property type="evidence" value="ECO:0007669"/>
    <property type="project" value="UniProtKB-KW"/>
</dbReference>
<dbReference type="PANTHER" id="PTHR45947:SF3">
    <property type="entry name" value="SULFOQUINOVOSYL TRANSFERASE SQD2"/>
    <property type="match status" value="1"/>
</dbReference>
<dbReference type="SUPFAM" id="SSF53756">
    <property type="entry name" value="UDP-Glycosyltransferase/glycogen phosphorylase"/>
    <property type="match status" value="1"/>
</dbReference>
<evidence type="ECO:0000313" key="4">
    <source>
        <dbReference type="Proteomes" id="UP001057134"/>
    </source>
</evidence>
<name>A0ABY4RWB1_9BACL</name>
<sequence>MRILLATYWRLPHVGGVNAYVRTLQKKLEENGHHVDVLAHHPDMKSIYLLRSGQSVDKQTIKASIFNILFYYYETYLPHVDSYIRWKEIERYTFELAVSLLGVGRYDVIHAQDIVSARALSRIKPDHIPLISTVHGIVAEEYLNAGVIASKESLMWKYAAAEEYYGHGSSDRTIVPTRWQVRETGEQFGCPSCWFTVIPYGIDLPSFYARMNKEAGTRAEPRDKSFVIACPARLVPEKDHRTLIDALSILKERRSDFGCWLIGDGTLREDLEQYCKEKQVSGQVLFMGNRSDVPDLLNQADAMVLPSLHDMHPYSIMEAQAAGKAVIASDAGGIPEMVEHGVTGLLFRKRNAAELADRIAEVWNQPELRERLQTNAKVWGTARWSADRMLAETMEVYRQAAAAAGNSGKRQTMEEWEASHRYGLRAAPSADADPAAEIFHFSIPSWLQPGDTDLWERLSGSLPPATPFRTGRSSCG</sequence>
<dbReference type="Pfam" id="PF00534">
    <property type="entry name" value="Glycos_transf_1"/>
    <property type="match status" value="1"/>
</dbReference>
<dbReference type="InterPro" id="IPR001296">
    <property type="entry name" value="Glyco_trans_1"/>
</dbReference>
<dbReference type="CDD" id="cd03801">
    <property type="entry name" value="GT4_PimA-like"/>
    <property type="match status" value="1"/>
</dbReference>
<dbReference type="InterPro" id="IPR028098">
    <property type="entry name" value="Glyco_trans_4-like_N"/>
</dbReference>
<protein>
    <submittedName>
        <fullName evidence="3">Glycosyltransferase EpsD</fullName>
        <ecNumber evidence="3">2.4.-.-</ecNumber>
    </submittedName>
</protein>
<keyword evidence="3" id="KW-0808">Transferase</keyword>
<reference evidence="3" key="2">
    <citation type="journal article" date="2021" name="J Anim Sci Technol">
        <title>Complete genome sequence of Paenibacillus konkukensis sp. nov. SK3146 as a potential probiotic strain.</title>
        <authorList>
            <person name="Jung H.I."/>
            <person name="Park S."/>
            <person name="Niu K.M."/>
            <person name="Lee S.W."/>
            <person name="Kothari D."/>
            <person name="Yi K.J."/>
            <person name="Kim S.K."/>
        </authorList>
    </citation>
    <scope>NUCLEOTIDE SEQUENCE</scope>
    <source>
        <strain evidence="3">SK3146</strain>
    </source>
</reference>
<accession>A0ABY4RWB1</accession>
<keyword evidence="4" id="KW-1185">Reference proteome</keyword>